<sequence length="85" mass="8912">MDVQGTLGRLWDVDPELVMGVSIFVVLVLLSGLYQLRAGEKLQDVSRDVGKIIFGMGGIIIAVAIVGAVFAFVAIIIAGLLGVGR</sequence>
<dbReference type="EMBL" id="JBEPSD010000001">
    <property type="protein sequence ID" value="MET4569094.1"/>
    <property type="molecule type" value="Genomic_DNA"/>
</dbReference>
<dbReference type="Proteomes" id="UP001549251">
    <property type="component" value="Unassembled WGS sequence"/>
</dbReference>
<evidence type="ECO:0000313" key="2">
    <source>
        <dbReference type="EMBL" id="MET4569094.1"/>
    </source>
</evidence>
<gene>
    <name evidence="2" type="ORF">ABIE04_001421</name>
</gene>
<feature type="transmembrane region" description="Helical" evidence="1">
    <location>
        <begin position="17"/>
        <end position="36"/>
    </location>
</feature>
<feature type="transmembrane region" description="Helical" evidence="1">
    <location>
        <begin position="57"/>
        <end position="83"/>
    </location>
</feature>
<evidence type="ECO:0000256" key="1">
    <source>
        <dbReference type="SAM" id="Phobius"/>
    </source>
</evidence>
<name>A0ABV2PVN4_9GAMM</name>
<keyword evidence="1" id="KW-0472">Membrane</keyword>
<protein>
    <recommendedName>
        <fullName evidence="4">DUF2970 domain-containing protein</fullName>
    </recommendedName>
</protein>
<accession>A0ABV2PVN4</accession>
<keyword evidence="1" id="KW-0812">Transmembrane</keyword>
<comment type="caution">
    <text evidence="2">The sequence shown here is derived from an EMBL/GenBank/DDBJ whole genome shotgun (WGS) entry which is preliminary data.</text>
</comment>
<reference evidence="2 3" key="1">
    <citation type="submission" date="2024-06" db="EMBL/GenBank/DDBJ databases">
        <title>Sorghum-associated microbial communities from plants grown in Nebraska, USA.</title>
        <authorList>
            <person name="Schachtman D."/>
        </authorList>
    </citation>
    <scope>NUCLEOTIDE SEQUENCE [LARGE SCALE GENOMIC DNA]</scope>
    <source>
        <strain evidence="2 3">1757</strain>
    </source>
</reference>
<keyword evidence="3" id="KW-1185">Reference proteome</keyword>
<evidence type="ECO:0008006" key="4">
    <source>
        <dbReference type="Google" id="ProtNLM"/>
    </source>
</evidence>
<organism evidence="2 3">
    <name type="scientific">Rhodanobacter soli</name>
    <dbReference type="NCBI Taxonomy" id="590609"/>
    <lineage>
        <taxon>Bacteria</taxon>
        <taxon>Pseudomonadati</taxon>
        <taxon>Pseudomonadota</taxon>
        <taxon>Gammaproteobacteria</taxon>
        <taxon>Lysobacterales</taxon>
        <taxon>Rhodanobacteraceae</taxon>
        <taxon>Rhodanobacter</taxon>
    </lineage>
</organism>
<dbReference type="RefSeq" id="WP_354547972.1">
    <property type="nucleotide sequence ID" value="NZ_JBEPSD010000001.1"/>
</dbReference>
<proteinExistence type="predicted"/>
<evidence type="ECO:0000313" key="3">
    <source>
        <dbReference type="Proteomes" id="UP001549251"/>
    </source>
</evidence>
<keyword evidence="1" id="KW-1133">Transmembrane helix</keyword>